<dbReference type="STRING" id="883161.HMPREF9306_01912"/>
<comment type="caution">
    <text evidence="1">The sequence shown here is derived from an EMBL/GenBank/DDBJ whole genome shotgun (WGS) entry which is preliminary data.</text>
</comment>
<proteinExistence type="predicted"/>
<sequence length="95" mass="11116">MGAMSTQVYEEVTAELSARDAAILDFEGSWWTSKLPKDQAIRDKFDMSTTRYYQILNSLIDKPAALVHDPMLVKRLRRLRESRQRNRSASRLRTR</sequence>
<dbReference type="EMBL" id="AGZR01000009">
    <property type="protein sequence ID" value="EPD32343.1"/>
    <property type="molecule type" value="Genomic_DNA"/>
</dbReference>
<dbReference type="Proteomes" id="UP000014417">
    <property type="component" value="Unassembled WGS sequence"/>
</dbReference>
<evidence type="ECO:0000313" key="2">
    <source>
        <dbReference type="Proteomes" id="UP000014417"/>
    </source>
</evidence>
<dbReference type="OrthoDB" id="3268863at2"/>
<reference evidence="1 2" key="1">
    <citation type="submission" date="2013-04" db="EMBL/GenBank/DDBJ databases">
        <title>The Genome Sequence of Propionimicrobium lymphophilum ACS-093-V-SCH5.</title>
        <authorList>
            <consortium name="The Broad Institute Genomics Platform"/>
            <person name="Earl A."/>
            <person name="Ward D."/>
            <person name="Feldgarden M."/>
            <person name="Gevers D."/>
            <person name="Saerens B."/>
            <person name="Vaneechoutte M."/>
            <person name="Walker B."/>
            <person name="Young S."/>
            <person name="Zeng Q."/>
            <person name="Gargeya S."/>
            <person name="Fitzgerald M."/>
            <person name="Haas B."/>
            <person name="Abouelleil A."/>
            <person name="Allen A.W."/>
            <person name="Alvarado L."/>
            <person name="Arachchi H.M."/>
            <person name="Berlin A.M."/>
            <person name="Chapman S.B."/>
            <person name="Gainer-Dewar J."/>
            <person name="Goldberg J."/>
            <person name="Griggs A."/>
            <person name="Gujja S."/>
            <person name="Hansen M."/>
            <person name="Howarth C."/>
            <person name="Imamovic A."/>
            <person name="Ireland A."/>
            <person name="Larimer J."/>
            <person name="McCowan C."/>
            <person name="Murphy C."/>
            <person name="Pearson M."/>
            <person name="Poon T.W."/>
            <person name="Priest M."/>
            <person name="Roberts A."/>
            <person name="Saif S."/>
            <person name="Shea T."/>
            <person name="Sisk P."/>
            <person name="Sykes S."/>
            <person name="Wortman J."/>
            <person name="Nusbaum C."/>
            <person name="Birren B."/>
        </authorList>
    </citation>
    <scope>NUCLEOTIDE SEQUENCE [LARGE SCALE GENOMIC DNA]</scope>
    <source>
        <strain evidence="1 2">ACS-093-V-SCH5</strain>
    </source>
</reference>
<gene>
    <name evidence="1" type="ORF">HMPREF9306_01912</name>
</gene>
<dbReference type="PATRIC" id="fig|883161.3.peg.1899"/>
<name>S2VXV8_9ACTN</name>
<keyword evidence="2" id="KW-1185">Reference proteome</keyword>
<dbReference type="AlphaFoldDB" id="S2VXV8"/>
<organism evidence="1 2">
    <name type="scientific">Propionimicrobium lymphophilum ACS-093-V-SCH5</name>
    <dbReference type="NCBI Taxonomy" id="883161"/>
    <lineage>
        <taxon>Bacteria</taxon>
        <taxon>Bacillati</taxon>
        <taxon>Actinomycetota</taxon>
        <taxon>Actinomycetes</taxon>
        <taxon>Propionibacteriales</taxon>
        <taxon>Propionibacteriaceae</taxon>
        <taxon>Propionimicrobium</taxon>
    </lineage>
</organism>
<evidence type="ECO:0000313" key="1">
    <source>
        <dbReference type="EMBL" id="EPD32343.1"/>
    </source>
</evidence>
<accession>S2VXV8</accession>
<protein>
    <recommendedName>
        <fullName evidence="3">DUF3263 domain-containing protein</fullName>
    </recommendedName>
</protein>
<evidence type="ECO:0008006" key="3">
    <source>
        <dbReference type="Google" id="ProtNLM"/>
    </source>
</evidence>
<dbReference type="RefSeq" id="WP_016456718.1">
    <property type="nucleotide sequence ID" value="NZ_KE150269.1"/>
</dbReference>
<dbReference type="HOGENOM" id="CLU_108860_3_0_11"/>
<dbReference type="Pfam" id="PF11662">
    <property type="entry name" value="DUF3263"/>
    <property type="match status" value="1"/>
</dbReference>
<dbReference type="InterPro" id="IPR021678">
    <property type="entry name" value="DUF3263"/>
</dbReference>